<evidence type="ECO:0000256" key="3">
    <source>
        <dbReference type="ARBA" id="ARBA00022692"/>
    </source>
</evidence>
<keyword evidence="3 7" id="KW-0812">Transmembrane</keyword>
<feature type="transmembrane region" description="Helical" evidence="7">
    <location>
        <begin position="68"/>
        <end position="90"/>
    </location>
</feature>
<dbReference type="Pfam" id="PF00528">
    <property type="entry name" value="BPD_transp_1"/>
    <property type="match status" value="1"/>
</dbReference>
<dbReference type="InterPro" id="IPR035906">
    <property type="entry name" value="MetI-like_sf"/>
</dbReference>
<feature type="transmembrane region" description="Helical" evidence="7">
    <location>
        <begin position="197"/>
        <end position="219"/>
    </location>
</feature>
<dbReference type="InterPro" id="IPR043429">
    <property type="entry name" value="ArtM/GltK/GlnP/TcyL/YhdX-like"/>
</dbReference>
<dbReference type="PROSITE" id="PS50928">
    <property type="entry name" value="ABC_TM1"/>
    <property type="match status" value="1"/>
</dbReference>
<feature type="domain" description="ABC transmembrane type-1" evidence="8">
    <location>
        <begin position="18"/>
        <end position="219"/>
    </location>
</feature>
<evidence type="ECO:0000256" key="1">
    <source>
        <dbReference type="ARBA" id="ARBA00004141"/>
    </source>
</evidence>
<feature type="transmembrane region" description="Helical" evidence="7">
    <location>
        <begin position="165"/>
        <end position="185"/>
    </location>
</feature>
<evidence type="ECO:0000256" key="2">
    <source>
        <dbReference type="ARBA" id="ARBA00022448"/>
    </source>
</evidence>
<keyword evidence="5 7" id="KW-1133">Transmembrane helix</keyword>
<accession>A0ABR5MIQ9</accession>
<evidence type="ECO:0000256" key="6">
    <source>
        <dbReference type="ARBA" id="ARBA00023136"/>
    </source>
</evidence>
<keyword evidence="2 7" id="KW-0813">Transport</keyword>
<dbReference type="EMBL" id="LGTK01000030">
    <property type="protein sequence ID" value="KPH74532.1"/>
    <property type="molecule type" value="Genomic_DNA"/>
</dbReference>
<evidence type="ECO:0000256" key="7">
    <source>
        <dbReference type="RuleBase" id="RU363032"/>
    </source>
</evidence>
<dbReference type="InterPro" id="IPR000515">
    <property type="entry name" value="MetI-like"/>
</dbReference>
<dbReference type="RefSeq" id="WP_060668532.1">
    <property type="nucleotide sequence ID" value="NZ_LGTK01000030.1"/>
</dbReference>
<comment type="similarity">
    <text evidence="7">Belongs to the binding-protein-dependent transport system permease family.</text>
</comment>
<dbReference type="CDD" id="cd06261">
    <property type="entry name" value="TM_PBP2"/>
    <property type="match status" value="1"/>
</dbReference>
<dbReference type="Proteomes" id="UP000037854">
    <property type="component" value="Unassembled WGS sequence"/>
</dbReference>
<feature type="transmembrane region" description="Helical" evidence="7">
    <location>
        <begin position="96"/>
        <end position="114"/>
    </location>
</feature>
<keyword evidence="6 7" id="KW-0472">Membrane</keyword>
<comment type="subcellular location">
    <subcellularLocation>
        <location evidence="7">Cell membrane</location>
        <topology evidence="7">Multi-pass membrane protein</topology>
    </subcellularLocation>
    <subcellularLocation>
        <location evidence="1">Membrane</location>
        <topology evidence="1">Multi-pass membrane protein</topology>
    </subcellularLocation>
</comment>
<dbReference type="Gene3D" id="1.10.3720.10">
    <property type="entry name" value="MetI-like"/>
    <property type="match status" value="1"/>
</dbReference>
<sequence>MFQLDVLIEDFFSILKVVPQTLLLAVIILILSLFMGGCLALIQRKKIPILSTIITVVQSFLRGTPNVVLLYLGYYSLPFIVQYIVSLMGIDFNPHQLDPVITVIVVFSISFSVFQSETIRGSLHSVERGQIEAAQSLGYGFFHTLWKVIIPQALVEALPDIMNSFLVIIKALSLAYLISVVDIFGQAKLLGAYNFSYIEAFVAAAFVYWILCSIFTLFINKFELRLRKGY</sequence>
<dbReference type="PANTHER" id="PTHR30614:SF0">
    <property type="entry name" value="L-CYSTINE TRANSPORT SYSTEM PERMEASE PROTEIN TCYL"/>
    <property type="match status" value="1"/>
</dbReference>
<evidence type="ECO:0000313" key="10">
    <source>
        <dbReference type="Proteomes" id="UP000037854"/>
    </source>
</evidence>
<evidence type="ECO:0000313" key="9">
    <source>
        <dbReference type="EMBL" id="KPH74532.1"/>
    </source>
</evidence>
<reference evidence="9 10" key="1">
    <citation type="submission" date="2015-07" db="EMBL/GenBank/DDBJ databases">
        <title>High-quality draft genome sequence of Oceanobacillus caeni HM6, a bacillus isolated from a human feces.</title>
        <authorList>
            <person name="Kumar J."/>
            <person name="Verma M.K."/>
            <person name="Pandey R."/>
            <person name="Bhambi M."/>
            <person name="Chauhan N."/>
        </authorList>
    </citation>
    <scope>NUCLEOTIDE SEQUENCE [LARGE SCALE GENOMIC DNA]</scope>
    <source>
        <strain evidence="9 10">HM6</strain>
    </source>
</reference>
<keyword evidence="10" id="KW-1185">Reference proteome</keyword>
<dbReference type="SUPFAM" id="SSF161098">
    <property type="entry name" value="MetI-like"/>
    <property type="match status" value="1"/>
</dbReference>
<evidence type="ECO:0000256" key="4">
    <source>
        <dbReference type="ARBA" id="ARBA00022970"/>
    </source>
</evidence>
<feature type="transmembrane region" description="Helical" evidence="7">
    <location>
        <begin position="20"/>
        <end position="42"/>
    </location>
</feature>
<dbReference type="PANTHER" id="PTHR30614">
    <property type="entry name" value="MEMBRANE COMPONENT OF AMINO ACID ABC TRANSPORTER"/>
    <property type="match status" value="1"/>
</dbReference>
<name>A0ABR5MIQ9_9BACI</name>
<keyword evidence="4" id="KW-0029">Amino-acid transport</keyword>
<evidence type="ECO:0000259" key="8">
    <source>
        <dbReference type="PROSITE" id="PS50928"/>
    </source>
</evidence>
<organism evidence="9 10">
    <name type="scientific">Oceanobacillus caeni</name>
    <dbReference type="NCBI Taxonomy" id="405946"/>
    <lineage>
        <taxon>Bacteria</taxon>
        <taxon>Bacillati</taxon>
        <taxon>Bacillota</taxon>
        <taxon>Bacilli</taxon>
        <taxon>Bacillales</taxon>
        <taxon>Bacillaceae</taxon>
        <taxon>Oceanobacillus</taxon>
    </lineage>
</organism>
<gene>
    <name evidence="9" type="ORF">AFL42_09915</name>
</gene>
<protein>
    <recommendedName>
        <fullName evidence="8">ABC transmembrane type-1 domain-containing protein</fullName>
    </recommendedName>
</protein>
<comment type="caution">
    <text evidence="9">The sequence shown here is derived from an EMBL/GenBank/DDBJ whole genome shotgun (WGS) entry which is preliminary data.</text>
</comment>
<evidence type="ECO:0000256" key="5">
    <source>
        <dbReference type="ARBA" id="ARBA00022989"/>
    </source>
</evidence>
<proteinExistence type="inferred from homology"/>